<evidence type="ECO:0000259" key="2">
    <source>
        <dbReference type="PROSITE" id="PS51819"/>
    </source>
</evidence>
<dbReference type="SUPFAM" id="SSF54593">
    <property type="entry name" value="Glyoxalase/Bleomycin resistance protein/Dihydroxybiphenyl dioxygenase"/>
    <property type="match status" value="1"/>
</dbReference>
<keyword evidence="1" id="KW-0479">Metal-binding</keyword>
<dbReference type="InterPro" id="IPR004360">
    <property type="entry name" value="Glyas_Fos-R_dOase_dom"/>
</dbReference>
<protein>
    <recommendedName>
        <fullName evidence="2">VOC domain-containing protein</fullName>
    </recommendedName>
</protein>
<dbReference type="InterPro" id="IPR051785">
    <property type="entry name" value="MMCE/EMCE_epimerase"/>
</dbReference>
<organism evidence="3 4">
    <name type="scientific">Thyridium curvatum</name>
    <dbReference type="NCBI Taxonomy" id="1093900"/>
    <lineage>
        <taxon>Eukaryota</taxon>
        <taxon>Fungi</taxon>
        <taxon>Dikarya</taxon>
        <taxon>Ascomycota</taxon>
        <taxon>Pezizomycotina</taxon>
        <taxon>Sordariomycetes</taxon>
        <taxon>Sordariomycetidae</taxon>
        <taxon>Thyridiales</taxon>
        <taxon>Thyridiaceae</taxon>
        <taxon>Thyridium</taxon>
    </lineage>
</organism>
<dbReference type="FunFam" id="3.10.180.10:FF:000034">
    <property type="entry name" value="Glyoxalase/Bleomycin resistance protein/Dihydroxybiphenyl dioxygenase"/>
    <property type="match status" value="1"/>
</dbReference>
<dbReference type="Pfam" id="PF00903">
    <property type="entry name" value="Glyoxalase"/>
    <property type="match status" value="1"/>
</dbReference>
<dbReference type="PROSITE" id="PS51819">
    <property type="entry name" value="VOC"/>
    <property type="match status" value="1"/>
</dbReference>
<dbReference type="OrthoDB" id="3360610at2759"/>
<dbReference type="AlphaFoldDB" id="A0A507ALP7"/>
<dbReference type="InterPro" id="IPR037523">
    <property type="entry name" value="VOC_core"/>
</dbReference>
<evidence type="ECO:0000313" key="4">
    <source>
        <dbReference type="Proteomes" id="UP000319257"/>
    </source>
</evidence>
<accession>A0A507ALP7</accession>
<comment type="caution">
    <text evidence="3">The sequence shown here is derived from an EMBL/GenBank/DDBJ whole genome shotgun (WGS) entry which is preliminary data.</text>
</comment>
<dbReference type="InterPro" id="IPR029068">
    <property type="entry name" value="Glyas_Bleomycin-R_OHBP_Dase"/>
</dbReference>
<dbReference type="PANTHER" id="PTHR43048">
    <property type="entry name" value="METHYLMALONYL-COA EPIMERASE"/>
    <property type="match status" value="1"/>
</dbReference>
<dbReference type="Gene3D" id="3.10.180.10">
    <property type="entry name" value="2,3-Dihydroxybiphenyl 1,2-Dioxygenase, domain 1"/>
    <property type="match status" value="2"/>
</dbReference>
<evidence type="ECO:0000313" key="3">
    <source>
        <dbReference type="EMBL" id="TPX08513.1"/>
    </source>
</evidence>
<dbReference type="GeneID" id="41977447"/>
<sequence length="327" mass="37616">MAASTSPSNALKKIQLTHVAHVFYKHKEIEPARQFADDFGFYEVRREGNRTFYRGYGSEPFVLCLEEADEKAFGGAAFGVESEEDLVHAAKVLPKEARPTGVYDLDAPGGGKCVTFYDPVDGFPFHLVHGQQKVEVRDPHFPVLKFNYPEEKNRGVNQKQRFEKRPAPVHKLGHFGMCVTNFAKCYEFYTTYFNFFPSELNYGPDNKDITVFFRLNRGSEKVDHHCFFFFEGPKMHVHHSSFETHDFDAHSLGHDWLRHKGYKPLWGVGRHIMGSQIFDYWFDPSGHVLEHYVDGDLLDMTEPTHRTPASPDNLHVWGPDLPPTFLT</sequence>
<reference evidence="3 4" key="1">
    <citation type="submission" date="2019-06" db="EMBL/GenBank/DDBJ databases">
        <title>Draft genome sequence of the filamentous fungus Phialemoniopsis curvata isolated from diesel fuel.</title>
        <authorList>
            <person name="Varaljay V.A."/>
            <person name="Lyon W.J."/>
            <person name="Crouch A.L."/>
            <person name="Drake C.E."/>
            <person name="Hollomon J.M."/>
            <person name="Nadeau L.J."/>
            <person name="Nunn H.S."/>
            <person name="Stevenson B.S."/>
            <person name="Bojanowski C.L."/>
            <person name="Crookes-Goodson W.J."/>
        </authorList>
    </citation>
    <scope>NUCLEOTIDE SEQUENCE [LARGE SCALE GENOMIC DNA]</scope>
    <source>
        <strain evidence="3 4">D216</strain>
    </source>
</reference>
<dbReference type="Proteomes" id="UP000319257">
    <property type="component" value="Unassembled WGS sequence"/>
</dbReference>
<feature type="domain" description="VOC" evidence="2">
    <location>
        <begin position="171"/>
        <end position="294"/>
    </location>
</feature>
<keyword evidence="4" id="KW-1185">Reference proteome</keyword>
<evidence type="ECO:0000256" key="1">
    <source>
        <dbReference type="ARBA" id="ARBA00022723"/>
    </source>
</evidence>
<dbReference type="InParanoid" id="A0A507ALP7"/>
<dbReference type="FunFam" id="3.10.180.10:FF:000039">
    <property type="entry name" value="Trihydroxytoluene oxygenase (AFU_orthologue AFUA_8G02470)"/>
    <property type="match status" value="1"/>
</dbReference>
<proteinExistence type="predicted"/>
<dbReference type="EMBL" id="SKBQ01000077">
    <property type="protein sequence ID" value="TPX08513.1"/>
    <property type="molecule type" value="Genomic_DNA"/>
</dbReference>
<dbReference type="GO" id="GO:0004493">
    <property type="term" value="F:methylmalonyl-CoA epimerase activity"/>
    <property type="evidence" value="ECO:0007669"/>
    <property type="project" value="TreeGrafter"/>
</dbReference>
<dbReference type="PANTHER" id="PTHR43048:SF3">
    <property type="entry name" value="METHYLMALONYL-COA EPIMERASE, MITOCHONDRIAL"/>
    <property type="match status" value="1"/>
</dbReference>
<gene>
    <name evidence="3" type="ORF">E0L32_010000</name>
</gene>
<dbReference type="RefSeq" id="XP_030990224.1">
    <property type="nucleotide sequence ID" value="XM_031132570.1"/>
</dbReference>
<dbReference type="GO" id="GO:0046491">
    <property type="term" value="P:L-methylmalonyl-CoA metabolic process"/>
    <property type="evidence" value="ECO:0007669"/>
    <property type="project" value="TreeGrafter"/>
</dbReference>
<dbReference type="GO" id="GO:0046872">
    <property type="term" value="F:metal ion binding"/>
    <property type="evidence" value="ECO:0007669"/>
    <property type="project" value="UniProtKB-KW"/>
</dbReference>
<name>A0A507ALP7_9PEZI</name>
<dbReference type="GO" id="GO:0005739">
    <property type="term" value="C:mitochondrion"/>
    <property type="evidence" value="ECO:0007669"/>
    <property type="project" value="TreeGrafter"/>
</dbReference>